<dbReference type="RefSeq" id="XP_038076366.1">
    <property type="nucleotide sequence ID" value="XM_038220438.1"/>
</dbReference>
<dbReference type="GeneID" id="119744497"/>
<evidence type="ECO:0000313" key="4">
    <source>
        <dbReference type="Proteomes" id="UP000887568"/>
    </source>
</evidence>
<protein>
    <submittedName>
        <fullName evidence="3">Uncharacterized protein</fullName>
    </submittedName>
</protein>
<dbReference type="Gene3D" id="1.10.150.130">
    <property type="match status" value="1"/>
</dbReference>
<keyword evidence="1" id="KW-0238">DNA-binding</keyword>
<dbReference type="Proteomes" id="UP000887568">
    <property type="component" value="Unplaced"/>
</dbReference>
<sequence>MDSLEIDVHADFDSEFQQSGRVATNEHDSLEAKLQANSDDIKKLSSSFAGVQNMLLTLLNKDQEKEEAKTEVTCNSIFEDQGCFDPCLDFELISNVTANSPKVDNQGDFDILPCGDLYESTEAKGPEIFANLADRAIKAVTLPIKKKNYNKIAEKYTTLANSPAVTAPRVDADLWSTIPATARTKDVATQLIQKHVVKGMIPCFHIINELREATKSGNPVNSEKIKQFALDGITLSGNASYELSMKRREELKPCLNPMYRGLCSRNTPVTEKLFGQDLNGSMKQVAEAFKAGRKLTYSDSNKRAPRHQRYVPYTQRARGNRHGCNAERGSRDQPYGRSSTPSYYANTHSGNRRGGTFGRHQAKPATSTQDRDKKLMPAIQAGELFQKRTIPKFRDSGQSLTRPITSLHSHSTYVESSTVVPTATPHAHRQPNQTTGGLPSTSTPTTDSQPTPGRLGHLREHWKAKGFSIEASNLIANSWRSRTQKQYESAWKGWIGWCYQQKTNPLSPAIADIVNFLAHE</sequence>
<feature type="compositionally biased region" description="Polar residues" evidence="2">
    <location>
        <begin position="336"/>
        <end position="349"/>
    </location>
</feature>
<proteinExistence type="predicted"/>
<feature type="compositionally biased region" description="Low complexity" evidence="2">
    <location>
        <begin position="434"/>
        <end position="453"/>
    </location>
</feature>
<organism evidence="3 4">
    <name type="scientific">Patiria miniata</name>
    <name type="common">Bat star</name>
    <name type="synonym">Asterina miniata</name>
    <dbReference type="NCBI Taxonomy" id="46514"/>
    <lineage>
        <taxon>Eukaryota</taxon>
        <taxon>Metazoa</taxon>
        <taxon>Echinodermata</taxon>
        <taxon>Eleutherozoa</taxon>
        <taxon>Asterozoa</taxon>
        <taxon>Asteroidea</taxon>
        <taxon>Valvatacea</taxon>
        <taxon>Valvatida</taxon>
        <taxon>Asterinidae</taxon>
        <taxon>Patiria</taxon>
    </lineage>
</organism>
<dbReference type="OrthoDB" id="5987175at2759"/>
<feature type="region of interest" description="Disordered" evidence="2">
    <location>
        <begin position="317"/>
        <end position="456"/>
    </location>
</feature>
<dbReference type="InterPro" id="IPR010998">
    <property type="entry name" value="Integrase_recombinase_N"/>
</dbReference>
<evidence type="ECO:0000256" key="2">
    <source>
        <dbReference type="SAM" id="MobiDB-lite"/>
    </source>
</evidence>
<evidence type="ECO:0000313" key="3">
    <source>
        <dbReference type="EnsemblMetazoa" id="XP_038076366.1"/>
    </source>
</evidence>
<evidence type="ECO:0000256" key="1">
    <source>
        <dbReference type="ARBA" id="ARBA00023125"/>
    </source>
</evidence>
<keyword evidence="4" id="KW-1185">Reference proteome</keyword>
<dbReference type="AlphaFoldDB" id="A0A914BKQ1"/>
<accession>A0A914BKQ1</accession>
<dbReference type="PANTHER" id="PTHR34239:SF2">
    <property type="entry name" value="TRANSPOSABLE ELEMENT P TRANSPOSASE_THAP9 CONSERVED DOMAIN-CONTAINING PROTEIN"/>
    <property type="match status" value="1"/>
</dbReference>
<reference evidence="3" key="1">
    <citation type="submission" date="2022-11" db="UniProtKB">
        <authorList>
            <consortium name="EnsemblMetazoa"/>
        </authorList>
    </citation>
    <scope>IDENTIFICATION</scope>
</reference>
<feature type="compositionally biased region" description="Polar residues" evidence="2">
    <location>
        <begin position="396"/>
        <end position="421"/>
    </location>
</feature>
<dbReference type="GO" id="GO:0003677">
    <property type="term" value="F:DNA binding"/>
    <property type="evidence" value="ECO:0007669"/>
    <property type="project" value="UniProtKB-KW"/>
</dbReference>
<dbReference type="EnsemblMetazoa" id="XM_038220438.1">
    <property type="protein sequence ID" value="XP_038076366.1"/>
    <property type="gene ID" value="LOC119744497"/>
</dbReference>
<name>A0A914BKQ1_PATMI</name>
<dbReference type="PANTHER" id="PTHR34239">
    <property type="entry name" value="APPLE DOMAIN-CONTAINING PROTEIN"/>
    <property type="match status" value="1"/>
</dbReference>
<dbReference type="SUPFAM" id="SSF47823">
    <property type="entry name" value="lambda integrase-like, N-terminal domain"/>
    <property type="match status" value="1"/>
</dbReference>
<dbReference type="OMA" id="PCLNPMY"/>